<accession>A0A839IIA5</accession>
<dbReference type="Gene3D" id="3.30.70.1520">
    <property type="entry name" value="Heterotetrameric sarcosine oxidase"/>
    <property type="match status" value="1"/>
</dbReference>
<dbReference type="InterPro" id="IPR027266">
    <property type="entry name" value="TrmE/GcvT-like"/>
</dbReference>
<dbReference type="RefSeq" id="WP_182806815.1">
    <property type="nucleotide sequence ID" value="NZ_JACJFM010000001.1"/>
</dbReference>
<reference evidence="1 2" key="1">
    <citation type="submission" date="2020-08" db="EMBL/GenBank/DDBJ databases">
        <title>Oceanospirillum sp. nov. isolated from marine sediment.</title>
        <authorList>
            <person name="Ji X."/>
        </authorList>
    </citation>
    <scope>NUCLEOTIDE SEQUENCE [LARGE SCALE GENOMIC DNA]</scope>
    <source>
        <strain evidence="1 2">D5</strain>
    </source>
</reference>
<sequence>MKTATETGSNPLLHLNISAELDQKGSVSDITMRQCSLVSDLNLDIDPDNLSFLIAVGDVTGASQPLAVSRISCIGQLAILWLDLNHWLVLPPVQSGLSVSQALTMTFGQDISLKSDDNALRADLTEAAVRYLLESDNTAEMHCEADQRLKDSMQRLIAEGVTIQSLSEQAEYDILLRQACVDRLSQWLTQSQDAGQVVNA</sequence>
<dbReference type="AlphaFoldDB" id="A0A839IIA5"/>
<gene>
    <name evidence="1" type="ORF">H4O21_00280</name>
</gene>
<evidence type="ECO:0000313" key="2">
    <source>
        <dbReference type="Proteomes" id="UP000565262"/>
    </source>
</evidence>
<keyword evidence="2" id="KW-1185">Reference proteome</keyword>
<organism evidence="1 2">
    <name type="scientific">Oceanospirillum sediminis</name>
    <dbReference type="NCBI Taxonomy" id="2760088"/>
    <lineage>
        <taxon>Bacteria</taxon>
        <taxon>Pseudomonadati</taxon>
        <taxon>Pseudomonadota</taxon>
        <taxon>Gammaproteobacteria</taxon>
        <taxon>Oceanospirillales</taxon>
        <taxon>Oceanospirillaceae</taxon>
        <taxon>Oceanospirillum</taxon>
    </lineage>
</organism>
<dbReference type="Proteomes" id="UP000565262">
    <property type="component" value="Unassembled WGS sequence"/>
</dbReference>
<dbReference type="Gene3D" id="3.30.1360.120">
    <property type="entry name" value="Probable tRNA modification gtpase trme, domain 1"/>
    <property type="match status" value="1"/>
</dbReference>
<evidence type="ECO:0000313" key="1">
    <source>
        <dbReference type="EMBL" id="MBB1485053.1"/>
    </source>
</evidence>
<name>A0A839IIA5_9GAMM</name>
<dbReference type="EMBL" id="JACJFM010000001">
    <property type="protein sequence ID" value="MBB1485053.1"/>
    <property type="molecule type" value="Genomic_DNA"/>
</dbReference>
<protein>
    <submittedName>
        <fullName evidence="1">Uncharacterized protein</fullName>
    </submittedName>
</protein>
<proteinExistence type="predicted"/>
<comment type="caution">
    <text evidence="1">The sequence shown here is derived from an EMBL/GenBank/DDBJ whole genome shotgun (WGS) entry which is preliminary data.</text>
</comment>